<keyword evidence="7" id="KW-0175">Coiled coil</keyword>
<evidence type="ECO:0000256" key="2">
    <source>
        <dbReference type="ARBA" id="ARBA00009418"/>
    </source>
</evidence>
<evidence type="ECO:0000256" key="6">
    <source>
        <dbReference type="RuleBase" id="RU368027"/>
    </source>
</evidence>
<reference evidence="9" key="1">
    <citation type="submission" date="2016-10" db="EMBL/GenBank/DDBJ databases">
        <authorList>
            <person name="Benchimol M."/>
            <person name="Almeida L.G."/>
            <person name="Vasconcelos A.T."/>
            <person name="Perreira-Neves A."/>
            <person name="Rosa I.A."/>
            <person name="Tasca T."/>
            <person name="Bogo M.R."/>
            <person name="de Souza W."/>
        </authorList>
    </citation>
    <scope>NUCLEOTIDE SEQUENCE [LARGE SCALE GENOMIC DNA]</scope>
    <source>
        <strain evidence="9">K</strain>
    </source>
</reference>
<organism evidence="9 10">
    <name type="scientific">Tritrichomonas foetus</name>
    <dbReference type="NCBI Taxonomy" id="1144522"/>
    <lineage>
        <taxon>Eukaryota</taxon>
        <taxon>Metamonada</taxon>
        <taxon>Parabasalia</taxon>
        <taxon>Tritrichomonadida</taxon>
        <taxon>Tritrichomonadidae</taxon>
        <taxon>Tritrichomonas</taxon>
    </lineage>
</organism>
<accession>A0A1J4J8M9</accession>
<keyword evidence="3 6" id="KW-0690">Ribosome biogenesis</keyword>
<comment type="subunit">
    <text evidence="6">Associates with 90S and pre-40S pre-ribosomal particles.</text>
</comment>
<evidence type="ECO:0000313" key="10">
    <source>
        <dbReference type="Proteomes" id="UP000179807"/>
    </source>
</evidence>
<evidence type="ECO:0000256" key="1">
    <source>
        <dbReference type="ARBA" id="ARBA00004604"/>
    </source>
</evidence>
<dbReference type="PANTHER" id="PTHR21738">
    <property type="entry name" value="RIBOSOMAL RNA PROCESSING PROTEIN 36 HOMOLOG"/>
    <property type="match status" value="1"/>
</dbReference>
<dbReference type="Pfam" id="PF06102">
    <property type="entry name" value="RRP36"/>
    <property type="match status" value="1"/>
</dbReference>
<dbReference type="GeneID" id="94846711"/>
<keyword evidence="6" id="KW-0687">Ribonucleoprotein</keyword>
<dbReference type="InterPro" id="IPR009292">
    <property type="entry name" value="RRP36"/>
</dbReference>
<dbReference type="AlphaFoldDB" id="A0A1J4J8M9"/>
<comment type="function">
    <text evidence="6">Component of the 90S pre-ribosome involved in the maturation of rRNAs. Required for early cleavages of the pre-RNAs in the 40S ribosomal subunit maturation pathway.</text>
</comment>
<evidence type="ECO:0000256" key="4">
    <source>
        <dbReference type="ARBA" id="ARBA00022552"/>
    </source>
</evidence>
<dbReference type="Proteomes" id="UP000179807">
    <property type="component" value="Unassembled WGS sequence"/>
</dbReference>
<keyword evidence="5 6" id="KW-0539">Nucleus</keyword>
<dbReference type="OrthoDB" id="448446at2759"/>
<dbReference type="GO" id="GO:0000462">
    <property type="term" value="P:maturation of SSU-rRNA from tricistronic rRNA transcript (SSU-rRNA, 5.8S rRNA, LSU-rRNA)"/>
    <property type="evidence" value="ECO:0007669"/>
    <property type="project" value="TreeGrafter"/>
</dbReference>
<proteinExistence type="inferred from homology"/>
<dbReference type="EMBL" id="MLAK01001241">
    <property type="protein sequence ID" value="OHS95496.1"/>
    <property type="molecule type" value="Genomic_DNA"/>
</dbReference>
<name>A0A1J4J8M9_9EUKA</name>
<keyword evidence="10" id="KW-1185">Reference proteome</keyword>
<dbReference type="PANTHER" id="PTHR21738:SF0">
    <property type="entry name" value="RIBOSOMAL RNA PROCESSING PROTEIN 36 HOMOLOG"/>
    <property type="match status" value="1"/>
</dbReference>
<evidence type="ECO:0000313" key="9">
    <source>
        <dbReference type="EMBL" id="OHS95496.1"/>
    </source>
</evidence>
<comment type="subcellular location">
    <subcellularLocation>
        <location evidence="1 6">Nucleus</location>
        <location evidence="1 6">Nucleolus</location>
    </subcellularLocation>
</comment>
<gene>
    <name evidence="9" type="ORF">TRFO_38388</name>
</gene>
<keyword evidence="4 6" id="KW-0698">rRNA processing</keyword>
<protein>
    <recommendedName>
        <fullName evidence="6">rRNA biogenesis protein RRP36</fullName>
    </recommendedName>
</protein>
<comment type="caution">
    <text evidence="9">The sequence shown here is derived from an EMBL/GenBank/DDBJ whole genome shotgun (WGS) entry which is preliminary data.</text>
</comment>
<evidence type="ECO:0000256" key="5">
    <source>
        <dbReference type="ARBA" id="ARBA00023242"/>
    </source>
</evidence>
<dbReference type="RefSeq" id="XP_068348633.1">
    <property type="nucleotide sequence ID" value="XM_068512007.1"/>
</dbReference>
<evidence type="ECO:0000256" key="8">
    <source>
        <dbReference type="SAM" id="MobiDB-lite"/>
    </source>
</evidence>
<evidence type="ECO:0000256" key="3">
    <source>
        <dbReference type="ARBA" id="ARBA00022517"/>
    </source>
</evidence>
<sequence length="186" mass="22175">MKQKPKSQEKKQKKASGAPQEMSTKQAGGGYDFLARSNRPKSFDPRFHDECGKIDQIQFVKNYSFVQENREKEIQQIMKMIKKPNNSEDIEMLKKKKQSLEDQSKIFKAKQKDVEERFNWHNEERQRVLEGKKPFWLSKTSMKEKEEQRKFQELKETGRLNKYLTKRRKKLAQKDKLQGSLGNDFV</sequence>
<evidence type="ECO:0000256" key="7">
    <source>
        <dbReference type="SAM" id="Coils"/>
    </source>
</evidence>
<dbReference type="GO" id="GO:0005730">
    <property type="term" value="C:nucleolus"/>
    <property type="evidence" value="ECO:0007669"/>
    <property type="project" value="UniProtKB-SubCell"/>
</dbReference>
<feature type="compositionally biased region" description="Basic and acidic residues" evidence="8">
    <location>
        <begin position="1"/>
        <end position="10"/>
    </location>
</feature>
<dbReference type="VEuPathDB" id="TrichDB:TRFO_38388"/>
<feature type="coiled-coil region" evidence="7">
    <location>
        <begin position="83"/>
        <end position="117"/>
    </location>
</feature>
<dbReference type="GO" id="GO:0030686">
    <property type="term" value="C:90S preribosome"/>
    <property type="evidence" value="ECO:0007669"/>
    <property type="project" value="TreeGrafter"/>
</dbReference>
<comment type="similarity">
    <text evidence="2 6">Belongs to the RRP36 family.</text>
</comment>
<feature type="region of interest" description="Disordered" evidence="8">
    <location>
        <begin position="1"/>
        <end position="47"/>
    </location>
</feature>